<sequence length="315" mass="35213">MPSLLSPTALAAIASHQRTVTSLYQVSIVILVYDHFLTLASEISSIWFAPWSIPKVLFFINRYYSVIAYSLFNVTSFTVESTSSVIYLCVVTLSELFLVPPWLSPHPDNNRYHDLASICFMRSELPSASPLWDFIDNGDRTVVSECFFVTATLPPGFLGCLPDPTVRFQWVYFAFPIIIDGLVFLITLWKTRGHRSWTLGGRSMIIERFRKDGILYFMCIVTVNFINLMFSTASDGKLNGTASSLATLFTSVMVSRLALGLRTHGNQDRAAASGTLGWSLGTIIEFNFNNTNIRVSEESIGRNVTPRPTPIFAES</sequence>
<dbReference type="Proteomes" id="UP000054279">
    <property type="component" value="Unassembled WGS sequence"/>
</dbReference>
<dbReference type="Pfam" id="PF20151">
    <property type="entry name" value="DUF6533"/>
    <property type="match status" value="1"/>
</dbReference>
<feature type="domain" description="DUF6533" evidence="2">
    <location>
        <begin position="26"/>
        <end position="66"/>
    </location>
</feature>
<dbReference type="EMBL" id="KN837182">
    <property type="protein sequence ID" value="KIJ36107.1"/>
    <property type="molecule type" value="Genomic_DNA"/>
</dbReference>
<keyword evidence="1" id="KW-0472">Membrane</keyword>
<evidence type="ECO:0000313" key="3">
    <source>
        <dbReference type="EMBL" id="KIJ36107.1"/>
    </source>
</evidence>
<protein>
    <recommendedName>
        <fullName evidence="2">DUF6533 domain-containing protein</fullName>
    </recommendedName>
</protein>
<reference evidence="3 4" key="1">
    <citation type="submission" date="2014-06" db="EMBL/GenBank/DDBJ databases">
        <title>Evolutionary Origins and Diversification of the Mycorrhizal Mutualists.</title>
        <authorList>
            <consortium name="DOE Joint Genome Institute"/>
            <consortium name="Mycorrhizal Genomics Consortium"/>
            <person name="Kohler A."/>
            <person name="Kuo A."/>
            <person name="Nagy L.G."/>
            <person name="Floudas D."/>
            <person name="Copeland A."/>
            <person name="Barry K.W."/>
            <person name="Cichocki N."/>
            <person name="Veneault-Fourrey C."/>
            <person name="LaButti K."/>
            <person name="Lindquist E.A."/>
            <person name="Lipzen A."/>
            <person name="Lundell T."/>
            <person name="Morin E."/>
            <person name="Murat C."/>
            <person name="Riley R."/>
            <person name="Ohm R."/>
            <person name="Sun H."/>
            <person name="Tunlid A."/>
            <person name="Henrissat B."/>
            <person name="Grigoriev I.V."/>
            <person name="Hibbett D.S."/>
            <person name="Martin F."/>
        </authorList>
    </citation>
    <scope>NUCLEOTIDE SEQUENCE [LARGE SCALE GENOMIC DNA]</scope>
    <source>
        <strain evidence="3 4">SS14</strain>
    </source>
</reference>
<feature type="transmembrane region" description="Helical" evidence="1">
    <location>
        <begin position="170"/>
        <end position="189"/>
    </location>
</feature>
<feature type="transmembrane region" description="Helical" evidence="1">
    <location>
        <begin position="213"/>
        <end position="230"/>
    </location>
</feature>
<evidence type="ECO:0000256" key="1">
    <source>
        <dbReference type="SAM" id="Phobius"/>
    </source>
</evidence>
<dbReference type="OrthoDB" id="3242376at2759"/>
<keyword evidence="1" id="KW-0812">Transmembrane</keyword>
<keyword evidence="4" id="KW-1185">Reference proteome</keyword>
<evidence type="ECO:0000313" key="4">
    <source>
        <dbReference type="Proteomes" id="UP000054279"/>
    </source>
</evidence>
<organism evidence="3 4">
    <name type="scientific">Sphaerobolus stellatus (strain SS14)</name>
    <dbReference type="NCBI Taxonomy" id="990650"/>
    <lineage>
        <taxon>Eukaryota</taxon>
        <taxon>Fungi</taxon>
        <taxon>Dikarya</taxon>
        <taxon>Basidiomycota</taxon>
        <taxon>Agaricomycotina</taxon>
        <taxon>Agaricomycetes</taxon>
        <taxon>Phallomycetidae</taxon>
        <taxon>Geastrales</taxon>
        <taxon>Sphaerobolaceae</taxon>
        <taxon>Sphaerobolus</taxon>
    </lineage>
</organism>
<dbReference type="AlphaFoldDB" id="A0A0C9V300"/>
<dbReference type="HOGENOM" id="CLU_035509_1_3_1"/>
<proteinExistence type="predicted"/>
<dbReference type="InterPro" id="IPR045340">
    <property type="entry name" value="DUF6533"/>
</dbReference>
<gene>
    <name evidence="3" type="ORF">M422DRAFT_261655</name>
</gene>
<feature type="transmembrane region" description="Helical" evidence="1">
    <location>
        <begin position="242"/>
        <end position="259"/>
    </location>
</feature>
<name>A0A0C9V300_SPHS4</name>
<keyword evidence="1" id="KW-1133">Transmembrane helix</keyword>
<evidence type="ECO:0000259" key="2">
    <source>
        <dbReference type="Pfam" id="PF20151"/>
    </source>
</evidence>
<accession>A0A0C9V300</accession>